<sequence length="325" mass="35215">MTDLDALLLAQCGVVSRAQALQVGLQAHDLRRFVRRRELALLLPGVYVDHTGEPSWVQRAWGAVLVCSSPRGLAGVDLGAALAGASAMRAADGPGRPGADGGPIQVVVPRSRRVVAPRGVTVTRTFLLRDRVHWNLGPPRLRYDEAALDVALLASGDFAAVGAVARAVQGRHTTAVRMQQALASRKKAPRREFLDAVLRDVAQGTCSVLEHAYLTRIERPHGLPRAERQQRAGTATGVVYRDAVIDERVIELDGRFWHDTAEQRDRDFERDLDAAVEGHDTVRLTWGQVVGRPCSTAVKVSALLERDGWPPGRACGGDCAFTRAA</sequence>
<keyword evidence="2" id="KW-1185">Reference proteome</keyword>
<evidence type="ECO:0000313" key="2">
    <source>
        <dbReference type="Proteomes" id="UP000618818"/>
    </source>
</evidence>
<reference evidence="1 2" key="1">
    <citation type="submission" date="2020-09" db="EMBL/GenBank/DDBJ databases">
        <title>novel species in genus Nocardioides.</title>
        <authorList>
            <person name="Zhang G."/>
        </authorList>
    </citation>
    <scope>NUCLEOTIDE SEQUENCE [LARGE SCALE GENOMIC DNA]</scope>
    <source>
        <strain evidence="1 2">KCTC 39551</strain>
    </source>
</reference>
<dbReference type="Proteomes" id="UP000618818">
    <property type="component" value="Unassembled WGS sequence"/>
</dbReference>
<comment type="caution">
    <text evidence="1">The sequence shown here is derived from an EMBL/GenBank/DDBJ whole genome shotgun (WGS) entry which is preliminary data.</text>
</comment>
<proteinExistence type="predicted"/>
<name>A0ABR8N6Y8_9ACTN</name>
<accession>A0ABR8N6Y8</accession>
<evidence type="ECO:0008006" key="3">
    <source>
        <dbReference type="Google" id="ProtNLM"/>
    </source>
</evidence>
<dbReference type="EMBL" id="JACXYZ010000001">
    <property type="protein sequence ID" value="MBD3923326.1"/>
    <property type="molecule type" value="Genomic_DNA"/>
</dbReference>
<protein>
    <recommendedName>
        <fullName evidence="3">Type IV toxin-antitoxin system AbiEi family antitoxin domain-containing protein</fullName>
    </recommendedName>
</protein>
<organism evidence="1 2">
    <name type="scientific">Nocardioides cavernae</name>
    <dbReference type="NCBI Taxonomy" id="1921566"/>
    <lineage>
        <taxon>Bacteria</taxon>
        <taxon>Bacillati</taxon>
        <taxon>Actinomycetota</taxon>
        <taxon>Actinomycetes</taxon>
        <taxon>Propionibacteriales</taxon>
        <taxon>Nocardioidaceae</taxon>
        <taxon>Nocardioides</taxon>
    </lineage>
</organism>
<dbReference type="RefSeq" id="WP_191193209.1">
    <property type="nucleotide sequence ID" value="NZ_JACXYZ010000001.1"/>
</dbReference>
<evidence type="ECO:0000313" key="1">
    <source>
        <dbReference type="EMBL" id="MBD3923326.1"/>
    </source>
</evidence>
<gene>
    <name evidence="1" type="ORF">IEZ26_01725</name>
</gene>